<name>C6X6S7_METGS</name>
<dbReference type="CAZy" id="GT2">
    <property type="family name" value="Glycosyltransferase Family 2"/>
</dbReference>
<organism evidence="2 3">
    <name type="scientific">Methylovorus glucosotrophus (strain SIP3-4)</name>
    <dbReference type="NCBI Taxonomy" id="582744"/>
    <lineage>
        <taxon>Bacteria</taxon>
        <taxon>Pseudomonadati</taxon>
        <taxon>Pseudomonadota</taxon>
        <taxon>Betaproteobacteria</taxon>
        <taxon>Nitrosomonadales</taxon>
        <taxon>Methylophilaceae</taxon>
        <taxon>Methylovorus</taxon>
    </lineage>
</organism>
<dbReference type="RefSeq" id="WP_015830453.1">
    <property type="nucleotide sequence ID" value="NC_012969.1"/>
</dbReference>
<reference evidence="3" key="1">
    <citation type="submission" date="2009-07" db="EMBL/GenBank/DDBJ databases">
        <title>Complete sequence of chromosome of Methylovorus sp. SIP3-4.</title>
        <authorList>
            <person name="Lucas S."/>
            <person name="Copeland A."/>
            <person name="Lapidus A."/>
            <person name="Glavina del Rio T."/>
            <person name="Tice H."/>
            <person name="Bruce D."/>
            <person name="Goodwin L."/>
            <person name="Pitluck S."/>
            <person name="Clum A."/>
            <person name="Larimer F."/>
            <person name="Land M."/>
            <person name="Hauser L."/>
            <person name="Kyrpides N."/>
            <person name="Mikhailova N."/>
            <person name="Kayluzhnaya M."/>
            <person name="Chistoserdova L."/>
        </authorList>
    </citation>
    <scope>NUCLEOTIDE SEQUENCE [LARGE SCALE GENOMIC DNA]</scope>
    <source>
        <strain evidence="3">SIP3-4</strain>
    </source>
</reference>
<proteinExistence type="predicted"/>
<keyword evidence="2" id="KW-0808">Transferase</keyword>
<dbReference type="InterPro" id="IPR050834">
    <property type="entry name" value="Glycosyltransf_2"/>
</dbReference>
<gene>
    <name evidence="2" type="ordered locus">Msip34_1827</name>
</gene>
<dbReference type="Gene3D" id="3.90.550.10">
    <property type="entry name" value="Spore Coat Polysaccharide Biosynthesis Protein SpsA, Chain A"/>
    <property type="match status" value="1"/>
</dbReference>
<evidence type="ECO:0000259" key="1">
    <source>
        <dbReference type="Pfam" id="PF00535"/>
    </source>
</evidence>
<evidence type="ECO:0000313" key="2">
    <source>
        <dbReference type="EMBL" id="ACT51070.1"/>
    </source>
</evidence>
<feature type="domain" description="Glycosyltransferase 2-like" evidence="1">
    <location>
        <begin position="4"/>
        <end position="111"/>
    </location>
</feature>
<dbReference type="eggNOG" id="COG0463">
    <property type="taxonomic scope" value="Bacteria"/>
</dbReference>
<dbReference type="InterPro" id="IPR029044">
    <property type="entry name" value="Nucleotide-diphossugar_trans"/>
</dbReference>
<dbReference type="Pfam" id="PF00535">
    <property type="entry name" value="Glycos_transf_2"/>
    <property type="match status" value="1"/>
</dbReference>
<sequence>MLVSVYTPTKNRLDLLIKAIDSVLGQTHQDIEMIVINDGSTDGTAAYLEERAQKDHRLRFVNKTISEGAPKARNMAITMAKGEFITGLDDDDAFQPNRVEAFIAYWQLLKNLGLQPACLYSQDIIVKNGIADVGTHKKGSITYRDMIEFNYIGNQIFAPKQYFVEAGLFDEQLPAWQDMDMFIRVLKKFGTAYLLDIPTQLYDDSPRTDRISIKSAMKIRSACNALTSKHAENARHKQQFMLQMFSKFYGIRPTIKDWWIFMKLGVWPKGMATLLRATTRFS</sequence>
<evidence type="ECO:0000313" key="3">
    <source>
        <dbReference type="Proteomes" id="UP000002743"/>
    </source>
</evidence>
<dbReference type="EMBL" id="CP001674">
    <property type="protein sequence ID" value="ACT51070.1"/>
    <property type="molecule type" value="Genomic_DNA"/>
</dbReference>
<dbReference type="PANTHER" id="PTHR43685:SF2">
    <property type="entry name" value="GLYCOSYLTRANSFERASE 2-LIKE DOMAIN-CONTAINING PROTEIN"/>
    <property type="match status" value="1"/>
</dbReference>
<dbReference type="SUPFAM" id="SSF53448">
    <property type="entry name" value="Nucleotide-diphospho-sugar transferases"/>
    <property type="match status" value="1"/>
</dbReference>
<dbReference type="KEGG" id="mei:Msip34_1827"/>
<dbReference type="GO" id="GO:0016740">
    <property type="term" value="F:transferase activity"/>
    <property type="evidence" value="ECO:0007669"/>
    <property type="project" value="UniProtKB-KW"/>
</dbReference>
<dbReference type="CDD" id="cd00761">
    <property type="entry name" value="Glyco_tranf_GTA_type"/>
    <property type="match status" value="1"/>
</dbReference>
<dbReference type="AlphaFoldDB" id="C6X6S7"/>
<dbReference type="InterPro" id="IPR001173">
    <property type="entry name" value="Glyco_trans_2-like"/>
</dbReference>
<dbReference type="OrthoDB" id="9781367at2"/>
<dbReference type="STRING" id="582744.Msip34_1827"/>
<reference evidence="2 3" key="2">
    <citation type="journal article" date="2011" name="J. Bacteriol.">
        <title>Genomes of three methylotrophs from a single niche uncover genetic and metabolic divergence of Methylophilaceae.</title>
        <authorList>
            <person name="Lapidus A."/>
            <person name="Clum A."/>
            <person name="Labutti K."/>
            <person name="Kaluzhnaya M.G."/>
            <person name="Lim S."/>
            <person name="Beck D.A."/>
            <person name="Glavina Del Rio T."/>
            <person name="Nolan M."/>
            <person name="Mavromatis K."/>
            <person name="Huntemann M."/>
            <person name="Lucas S."/>
            <person name="Lidstrom M.E."/>
            <person name="Ivanova N."/>
            <person name="Chistoserdova L."/>
        </authorList>
    </citation>
    <scope>NUCLEOTIDE SEQUENCE [LARGE SCALE GENOMIC DNA]</scope>
    <source>
        <strain evidence="2 3">SIP3-4</strain>
    </source>
</reference>
<dbReference type="PANTHER" id="PTHR43685">
    <property type="entry name" value="GLYCOSYLTRANSFERASE"/>
    <property type="match status" value="1"/>
</dbReference>
<dbReference type="HOGENOM" id="CLU_025996_0_5_4"/>
<protein>
    <submittedName>
        <fullName evidence="2">Glycosyl transferase family 2</fullName>
    </submittedName>
</protein>
<dbReference type="Proteomes" id="UP000002743">
    <property type="component" value="Chromosome"/>
</dbReference>
<accession>C6X6S7</accession>
<keyword evidence="3" id="KW-1185">Reference proteome</keyword>